<sequence>MIDKWINECSTEIPHILPNQGISNNVMFLIDQAKSRLQDQHTGQRIHASMSNCFIKTIYSKGSFGTYREDGEKQNT</sequence>
<reference evidence="1" key="3">
    <citation type="submission" date="2025-09" db="UniProtKB">
        <authorList>
            <consortium name="Ensembl"/>
        </authorList>
    </citation>
    <scope>IDENTIFICATION</scope>
</reference>
<organism evidence="1 2">
    <name type="scientific">Peromyscus maniculatus bairdii</name>
    <name type="common">Prairie deer mouse</name>
    <dbReference type="NCBI Taxonomy" id="230844"/>
    <lineage>
        <taxon>Eukaryota</taxon>
        <taxon>Metazoa</taxon>
        <taxon>Chordata</taxon>
        <taxon>Craniata</taxon>
        <taxon>Vertebrata</taxon>
        <taxon>Euteleostomi</taxon>
        <taxon>Mammalia</taxon>
        <taxon>Eutheria</taxon>
        <taxon>Euarchontoglires</taxon>
        <taxon>Glires</taxon>
        <taxon>Rodentia</taxon>
        <taxon>Myomorpha</taxon>
        <taxon>Muroidea</taxon>
        <taxon>Cricetidae</taxon>
        <taxon>Neotominae</taxon>
        <taxon>Peromyscus</taxon>
    </lineage>
</organism>
<reference evidence="1 2" key="1">
    <citation type="submission" date="2018-10" db="EMBL/GenBank/DDBJ databases">
        <title>Improved assembly of the deer mouse Peromyscus maniculatus genome.</title>
        <authorList>
            <person name="Lassance J.-M."/>
            <person name="Hoekstra H.E."/>
        </authorList>
    </citation>
    <scope>NUCLEOTIDE SEQUENCE [LARGE SCALE GENOMIC DNA]</scope>
</reference>
<evidence type="ECO:0000313" key="1">
    <source>
        <dbReference type="Ensembl" id="ENSPEMP00000031808.1"/>
    </source>
</evidence>
<dbReference type="Proteomes" id="UP000694547">
    <property type="component" value="Chromosome 17"/>
</dbReference>
<accession>A0A8C8UHQ9</accession>
<keyword evidence="2" id="KW-1185">Reference proteome</keyword>
<dbReference type="AlphaFoldDB" id="A0A8C8UHQ9"/>
<protein>
    <submittedName>
        <fullName evidence="1">Uncharacterized protein</fullName>
    </submittedName>
</protein>
<evidence type="ECO:0000313" key="2">
    <source>
        <dbReference type="Proteomes" id="UP000694547"/>
    </source>
</evidence>
<name>A0A8C8UHQ9_PERMB</name>
<proteinExistence type="predicted"/>
<reference evidence="1" key="2">
    <citation type="submission" date="2025-08" db="UniProtKB">
        <authorList>
            <consortium name="Ensembl"/>
        </authorList>
    </citation>
    <scope>IDENTIFICATION</scope>
</reference>
<dbReference type="Ensembl" id="ENSPEMT00000034439.1">
    <property type="protein sequence ID" value="ENSPEMP00000031808.1"/>
    <property type="gene ID" value="ENSPEMG00000027339.1"/>
</dbReference>